<dbReference type="InterPro" id="IPR000777">
    <property type="entry name" value="HIV1_Gp120"/>
</dbReference>
<dbReference type="GO" id="GO:0052031">
    <property type="term" value="P:symbiont-mediated perturbation of host defense response"/>
    <property type="evidence" value="ECO:0007669"/>
    <property type="project" value="UniProtKB-UniRule"/>
</dbReference>
<keyword evidence="15 32" id="KW-0053">Apoptosis</keyword>
<evidence type="ECO:0000256" key="19">
    <source>
        <dbReference type="ARBA" id="ARBA00022870"/>
    </source>
</evidence>
<keyword evidence="19 32" id="KW-1043">Host membrane</keyword>
<comment type="function">
    <text evidence="32">Envelope glycoprotein gp160: Oligomerizes in the host endoplasmic reticulum into predominantly trimers. In a second time, gp160 transits in the host Golgi, where glycosylation is completed. The precursor is then proteolytically cleaved in the trans-Golgi and thereby activated by cellular furin or furin-like proteases to produce gp120 and gp41.</text>
</comment>
<dbReference type="InterPro" id="IPR000328">
    <property type="entry name" value="GP41-like"/>
</dbReference>
<feature type="domain" description="Human immunodeficiency virus 1 envelope glycoprotein Gp120" evidence="34">
    <location>
        <begin position="33"/>
        <end position="509"/>
    </location>
</feature>
<dbReference type="GO" id="GO:0075512">
    <property type="term" value="P:clathrin-dependent endocytosis of virus by host cell"/>
    <property type="evidence" value="ECO:0007669"/>
    <property type="project" value="UniProtKB-UniRule"/>
</dbReference>
<evidence type="ECO:0000256" key="16">
    <source>
        <dbReference type="ARBA" id="ARBA00022729"/>
    </source>
</evidence>
<dbReference type="Gene3D" id="1.20.5.490">
    <property type="entry name" value="Single helix bin"/>
    <property type="match status" value="1"/>
</dbReference>
<evidence type="ECO:0000256" key="26">
    <source>
        <dbReference type="ARBA" id="ARBA00023139"/>
    </source>
</evidence>
<comment type="function">
    <text evidence="32">Surface protein gp120: Attaches the virus to the host lymphoid cell by binding to the primary receptor CD4. This interaction induces a structural rearrangement creating a high affinity binding site for a chemokine coreceptor like CXCR4 and/or CCR5. Acts as a ligand for CD209/DC-SIGN and CLEC4M/DC-SIGNR, which are respectively found on dendritic cells (DCs), and on endothelial cells of liver sinusoids and lymph node sinuses. These interactions allow capture of viral particles at mucosal surfaces by these cells and subsequent transmission to permissive cells. HIV subverts the migration properties of dendritic cells to gain access to CD4+ T-cells in lymph nodes. Virus transmission to permissive T-cells occurs either in trans (without DCs infection, through viral capture and transmission), or in cis (following DCs productive infection, through the usual CD4-gp120 interaction), thereby inducing a robust infection. In trans infection, bound virions remain infectious over days and it is proposed that they are not degraded, but protected in non-lysosomal acidic organelles within the DCs close to the cell membrane thus contributing to the viral infectious potential during DCs' migration from the periphery to the lymphoid tissues. On arrival at lymphoid tissues, intact virions recycle back to DCs' cell surface allowing virus transmission to CD4+ T-cells.</text>
</comment>
<evidence type="ECO:0000256" key="8">
    <source>
        <dbReference type="ARBA" id="ARBA00022510"/>
    </source>
</evidence>
<proteinExistence type="inferred from homology"/>
<comment type="subcellular location">
    <molecule>Transmembrane protein gp41</molecule>
    <subcellularLocation>
        <location evidence="32">Virion membrane</location>
        <topology evidence="32">Single-pass type I membrane protein</topology>
    </subcellularLocation>
    <subcellularLocation>
        <location evidence="32">Host cell membrane</location>
        <topology evidence="32">Single-pass type I membrane protein</topology>
    </subcellularLocation>
    <subcellularLocation>
        <location evidence="32">Host endosome membrane</location>
        <topology evidence="32">Single-pass type I membrane protein</topology>
    </subcellularLocation>
    <text evidence="32">It is probably concentrated at the site of budding and incorporated into the virions possibly by contacts between the cytoplasmic tail of Env and the N-terminus of Gag.</text>
</comment>
<comment type="domain">
    <text evidence="32">The CD4-binding region is targeted by the antibody b12.</text>
</comment>
<dbReference type="Gene3D" id="1.10.287.210">
    <property type="match status" value="1"/>
</dbReference>
<dbReference type="Gene3D" id="2.170.40.20">
    <property type="entry name" value="Human immunodeficiency virus 1, Gp160, envelope glycoprotein"/>
    <property type="match status" value="2"/>
</dbReference>
<feature type="chain" id="PRO_5023294444" description="Transmembrane protein gp41" evidence="32">
    <location>
        <begin position="510"/>
        <end position="854"/>
    </location>
</feature>
<keyword evidence="13 32" id="KW-0165">Cleavage on pair of basic residues</keyword>
<evidence type="ECO:0000256" key="21">
    <source>
        <dbReference type="ARBA" id="ARBA00022890"/>
    </source>
</evidence>
<evidence type="ECO:0000256" key="20">
    <source>
        <dbReference type="ARBA" id="ARBA00022879"/>
    </source>
</evidence>
<evidence type="ECO:0000256" key="31">
    <source>
        <dbReference type="ARBA" id="ARBA00023296"/>
    </source>
</evidence>
<feature type="region of interest" description="Immunosuppression" evidence="32">
    <location>
        <begin position="572"/>
        <end position="590"/>
    </location>
</feature>
<evidence type="ECO:0000256" key="23">
    <source>
        <dbReference type="ARBA" id="ARBA00023046"/>
    </source>
</evidence>
<keyword evidence="20 32" id="KW-0261">Viral envelope protein</keyword>
<evidence type="ECO:0000256" key="4">
    <source>
        <dbReference type="ARBA" id="ARBA00004563"/>
    </source>
</evidence>
<feature type="coiled-coil region" evidence="32">
    <location>
        <begin position="631"/>
        <end position="665"/>
    </location>
</feature>
<keyword evidence="14 32" id="KW-0812">Transmembrane</keyword>
<feature type="region of interest" description="Fusion peptide" evidence="32">
    <location>
        <begin position="510"/>
        <end position="530"/>
    </location>
</feature>
<dbReference type="EMBL" id="GQ485436">
    <property type="protein sequence ID" value="ACV86591.1"/>
    <property type="molecule type" value="Genomic_DNA"/>
</dbReference>
<keyword evidence="26 32" id="KW-0564">Palmitate</keyword>
<evidence type="ECO:0000256" key="28">
    <source>
        <dbReference type="ARBA" id="ARBA00023180"/>
    </source>
</evidence>
<dbReference type="Pfam" id="PF00517">
    <property type="entry name" value="GP41"/>
    <property type="match status" value="1"/>
</dbReference>
<feature type="site" description="Cleavage; by host furin" evidence="32">
    <location>
        <begin position="509"/>
        <end position="510"/>
    </location>
</feature>
<dbReference type="HAMAP" id="MF_04083">
    <property type="entry name" value="HIV_ENV"/>
    <property type="match status" value="1"/>
</dbReference>
<dbReference type="FunFam" id="2.170.40.20:FF:000003">
    <property type="entry name" value="Envelope glycoprotein gp160"/>
    <property type="match status" value="1"/>
</dbReference>
<name>C9EBP7_HV1</name>
<comment type="function">
    <text evidence="32">Transmembrane protein gp41: Acts as a class I viral fusion protein. Under the current model, the protein has at least 3 conformational states: pre-fusion native state, pre-hairpin intermediate state, and post-fusion hairpin state. During fusion of viral and target intracellular membranes, the coiled coil regions (heptad repeats) assume a trimer-of-hairpins structure, positioning the fusion peptide in close proximity to the C-terminal region of the ectodomain. The formation of this structure appears to drive apposition and subsequent fusion of viral and target cell membranes. Complete fusion occurs in host cell endosomes and is dynamin-dependent, however some lipid transfer might occur at the plasma membrane. The virus undergoes clathrin-dependent internalization long before endosomal fusion, thus minimizing the surface exposure of conserved viral epitopes during fusion and reducing the efficacy of inhibitors targeting these epitopes. Membranes fusion leads to delivery of the nucleocapsid into the cytoplasm.</text>
</comment>
<keyword evidence="8 32" id="KW-1170">Fusion of virus membrane with host endosomal membrane</keyword>
<dbReference type="CDD" id="cd09909">
    <property type="entry name" value="HIV-1-like_HR1-HR2"/>
    <property type="match status" value="1"/>
</dbReference>
<evidence type="ECO:0000256" key="7">
    <source>
        <dbReference type="ARBA" id="ARBA00022506"/>
    </source>
</evidence>
<dbReference type="GO" id="GO:0005198">
    <property type="term" value="F:structural molecule activity"/>
    <property type="evidence" value="ECO:0007669"/>
    <property type="project" value="UniProtKB-UniRule"/>
</dbReference>
<feature type="region of interest" description="CD4-binding loop" evidence="32">
    <location>
        <begin position="373"/>
        <end position="383"/>
    </location>
</feature>
<keyword evidence="24 32" id="KW-0175">Coiled coil</keyword>
<dbReference type="GO" id="GO:0044175">
    <property type="term" value="C:host cell endosome membrane"/>
    <property type="evidence" value="ECO:0007669"/>
    <property type="project" value="UniProtKB-SubCell"/>
</dbReference>
<feature type="disulfide bond" evidence="32">
    <location>
        <begin position="596"/>
        <end position="602"/>
    </location>
</feature>
<keyword evidence="23 32" id="KW-1039">Host endosome</keyword>
<keyword evidence="18 32" id="KW-0946">Virion</keyword>
<evidence type="ECO:0000256" key="15">
    <source>
        <dbReference type="ARBA" id="ARBA00022703"/>
    </source>
</evidence>
<evidence type="ECO:0000256" key="29">
    <source>
        <dbReference type="ARBA" id="ARBA00023280"/>
    </source>
</evidence>
<comment type="domain">
    <text evidence="32 33">The 17 amino acids long immunosuppressive region is present in many retroviral envelope proteins. Synthetic peptides derived from this relatively conserved sequence inhibit immune function in vitro and in vivo.</text>
</comment>
<evidence type="ECO:0000256" key="13">
    <source>
        <dbReference type="ARBA" id="ARBA00022685"/>
    </source>
</evidence>
<reference evidence="36" key="1">
    <citation type="journal article" date="2009" name="PLoS Pathog.">
        <title>Escape from autologous neutralizing antibodies in acute/early subtype C HIV-1 infection requires multiple pathways.</title>
        <authorList>
            <person name="Rong R."/>
            <person name="Li B."/>
            <person name="Lynch R.M."/>
            <person name="Haaland R.E."/>
            <person name="Murphy M.K."/>
            <person name="Mulenga J."/>
            <person name="Allen S.A."/>
            <person name="Pinter A."/>
            <person name="Shaw G.M."/>
            <person name="Hunter E."/>
            <person name="Robinson J.E."/>
            <person name="Gnanakaran S."/>
            <person name="Derdeyn C.A."/>
        </authorList>
    </citation>
    <scope>NUCLEOTIDE SEQUENCE</scope>
</reference>
<accession>C9EBP7</accession>
<feature type="chain" id="PRO_5023294445" description="Envelope glycoprotein gp160" evidence="32">
    <location>
        <begin position="32"/>
        <end position="854"/>
    </location>
</feature>
<dbReference type="SUPFAM" id="SSF56502">
    <property type="entry name" value="gp120 core"/>
    <property type="match status" value="2"/>
</dbReference>
<keyword evidence="11 32" id="KW-0945">Host-virus interaction</keyword>
<feature type="disulfide bond" evidence="32">
    <location>
        <begin position="53"/>
        <end position="73"/>
    </location>
</feature>
<comment type="subcellular location">
    <subcellularLocation>
        <location evidence="3">Host cell membrane</location>
        <topology evidence="3">Peripheral membrane protein</topology>
    </subcellularLocation>
    <subcellularLocation>
        <location evidence="1">Host cell membrane</location>
        <topology evidence="1">Single-pass type I membrane protein</topology>
    </subcellularLocation>
    <subcellularLocation>
        <location evidence="2">Host endosome membrane</location>
        <topology evidence="2">Peripheral membrane protein</topology>
    </subcellularLocation>
    <subcellularLocation>
        <location evidence="5">Host endosome membrane</location>
        <topology evidence="5">Single-pass type I membrane protein</topology>
    </subcellularLocation>
    <subcellularLocation>
        <location evidence="6">Virion membrane</location>
        <topology evidence="6">Peripheral membrane protein</topology>
    </subcellularLocation>
    <subcellularLocation>
        <location evidence="4">Virion membrane</location>
        <topology evidence="4">Single-pass type I membrane protein</topology>
    </subcellularLocation>
</comment>
<keyword evidence="7 32" id="KW-1168">Fusion of virus membrane with host membrane</keyword>
<evidence type="ECO:0000256" key="18">
    <source>
        <dbReference type="ARBA" id="ARBA00022844"/>
    </source>
</evidence>
<keyword evidence="29 32" id="KW-0899">Viral immunoevasion</keyword>
<dbReference type="GO" id="GO:0020002">
    <property type="term" value="C:host cell plasma membrane"/>
    <property type="evidence" value="ECO:0007669"/>
    <property type="project" value="UniProtKB-SubCell"/>
</dbReference>
<dbReference type="GO" id="GO:0016020">
    <property type="term" value="C:membrane"/>
    <property type="evidence" value="ECO:0007669"/>
    <property type="project" value="UniProtKB-UniRule"/>
</dbReference>
<evidence type="ECO:0000256" key="2">
    <source>
        <dbReference type="ARBA" id="ARBA00004433"/>
    </source>
</evidence>
<gene>
    <name evidence="32 36" type="primary">env</name>
</gene>
<feature type="transmembrane region" description="Helical" evidence="33">
    <location>
        <begin position="510"/>
        <end position="533"/>
    </location>
</feature>
<comment type="miscellaneous">
    <text evidence="32">HIV-1 lineages are divided in three main groups, M (for Major), O (for Outlier), and N (for New, or Non-M, Non-O). The vast majority of strains found worldwide belong to the group M. Group O seems to be endemic to and largely confined to Cameroon and neighboring countries in West Central Africa, where these viruses represent a small minority of HIV-1 strains. The group N is represented by a limited number of isolates from Cameroonian persons. The group M is further subdivided in 9 clades or subtypes (A to D, F to H, J and K).</text>
</comment>
<dbReference type="InterPro" id="IPR036377">
    <property type="entry name" value="Gp120_core_sf"/>
</dbReference>
<evidence type="ECO:0000256" key="27">
    <source>
        <dbReference type="ARBA" id="ARBA00023157"/>
    </source>
</evidence>
<evidence type="ECO:0000256" key="17">
    <source>
        <dbReference type="ARBA" id="ARBA00022804"/>
    </source>
</evidence>
<keyword evidence="30 32" id="KW-0449">Lipoprotein</keyword>
<dbReference type="GO" id="GO:1903908">
    <property type="term" value="P:positive regulation of plasma membrane raft polarization"/>
    <property type="evidence" value="ECO:0007669"/>
    <property type="project" value="UniProtKB-UniRule"/>
</dbReference>
<comment type="subunit">
    <text evidence="32">The mature envelope protein (Env) consists of a homotrimer of non-covalently associated gp120-gp41 heterodimers. The resulting complex protrudes from the virus surface as a spike. There seems to be as few as 10 spikes on the average virion. Surface protein gp120 interacts with host CD4, CCR5 and CXCR4. Gp120 also interacts with the C-type lectins CD209/DC-SIGN and CLEC4M/DC-SIGNR (collectively referred to as DC-SIGN(R)). Gp120 and gp41 interact with GalCer. Gp120 interacts with host ITGA4/ITGB7 complex; on CD4+ T-cells, this interaction results in rapid activation of integrin ITGAL/LFA-1, which facilitates efficient cell-to-cell spreading of HIV-1. Gp120 interacts with cell-associated heparan sulfate; this interaction increases virus infectivity on permissive cells and may be involved in infection of CD4- cells.</text>
</comment>
<evidence type="ECO:0000256" key="14">
    <source>
        <dbReference type="ARBA" id="ARBA00022692"/>
    </source>
</evidence>
<dbReference type="GO" id="GO:0019082">
    <property type="term" value="P:viral protein processing"/>
    <property type="evidence" value="ECO:0007669"/>
    <property type="project" value="UniProtKB-UniRule"/>
</dbReference>
<evidence type="ECO:0000256" key="30">
    <source>
        <dbReference type="ARBA" id="ARBA00023288"/>
    </source>
</evidence>
<evidence type="ECO:0000256" key="32">
    <source>
        <dbReference type="HAMAP-Rule" id="MF_04083"/>
    </source>
</evidence>
<evidence type="ECO:0000256" key="3">
    <source>
        <dbReference type="ARBA" id="ARBA00004505"/>
    </source>
</evidence>
<dbReference type="GO" id="GO:0019031">
    <property type="term" value="C:viral envelope"/>
    <property type="evidence" value="ECO:0007669"/>
    <property type="project" value="UniProtKB-KW"/>
</dbReference>
<evidence type="ECO:0000256" key="25">
    <source>
        <dbReference type="ARBA" id="ARBA00023136"/>
    </source>
</evidence>
<keyword evidence="27 32" id="KW-1015">Disulfide bond</keyword>
<dbReference type="GO" id="GO:0055036">
    <property type="term" value="C:virion membrane"/>
    <property type="evidence" value="ECO:0007669"/>
    <property type="project" value="UniProtKB-SubCell"/>
</dbReference>
<dbReference type="FunFam" id="1.10.287.210:FF:000001">
    <property type="entry name" value="Envelope glycoprotein gp160"/>
    <property type="match status" value="1"/>
</dbReference>
<comment type="PTM">
    <text evidence="32">Specific enzymatic cleavages in vivo yield mature proteins. Envelope glycoproteins are synthesized as a inactive precursor that is heavily N-glycosylated and processed likely by host cell furin in the Golgi to yield the mature SU and TM proteins. The cleavage site between SU and TM requires the minimal sequence [KR]-X-[KR]-R. About 2 of the 9 disulfide bonds of gp41 are reduced by P4HB/PDI, following binding to CD4 receptor.</text>
</comment>
<keyword evidence="12 32" id="KW-1162">Viral penetration into host cytoplasm</keyword>
<evidence type="ECO:0000256" key="1">
    <source>
        <dbReference type="ARBA" id="ARBA00004402"/>
    </source>
</evidence>
<evidence type="ECO:0000256" key="10">
    <source>
        <dbReference type="ARBA" id="ARBA00022570"/>
    </source>
</evidence>
<dbReference type="GO" id="GO:1903911">
    <property type="term" value="P:positive regulation of receptor clustering"/>
    <property type="evidence" value="ECO:0007669"/>
    <property type="project" value="UniProtKB-UniRule"/>
</dbReference>
<feature type="transmembrane region" description="Helical" evidence="33">
    <location>
        <begin position="13"/>
        <end position="41"/>
    </location>
</feature>
<feature type="domain" description="Retroviral envelope protein GP41-like" evidence="35">
    <location>
        <begin position="528"/>
        <end position="719"/>
    </location>
</feature>
<dbReference type="GO" id="GO:0039654">
    <property type="term" value="P:fusion of virus membrane with host endosome membrane"/>
    <property type="evidence" value="ECO:0007669"/>
    <property type="project" value="UniProtKB-UniRule"/>
</dbReference>
<evidence type="ECO:0000259" key="34">
    <source>
        <dbReference type="Pfam" id="PF00516"/>
    </source>
</evidence>
<comment type="similarity">
    <text evidence="32">Belongs to the HIV-1 env protein family.</text>
</comment>
<feature type="region of interest" description="V5" evidence="32">
    <location>
        <begin position="459"/>
        <end position="469"/>
    </location>
</feature>
<feature type="region of interest" description="MPER; binding to GalCer" evidence="32">
    <location>
        <begin position="660"/>
        <end position="681"/>
    </location>
</feature>
<evidence type="ECO:0000256" key="5">
    <source>
        <dbReference type="ARBA" id="ARBA00004578"/>
    </source>
</evidence>
<dbReference type="Pfam" id="PF00516">
    <property type="entry name" value="GP120"/>
    <property type="match status" value="1"/>
</dbReference>
<keyword evidence="25 32" id="KW-0472">Membrane</keyword>
<feature type="topological domain" description="Cytoplasmic" evidence="32">
    <location>
        <begin position="704"/>
        <end position="854"/>
    </location>
</feature>
<evidence type="ECO:0000256" key="22">
    <source>
        <dbReference type="ARBA" id="ARBA00022989"/>
    </source>
</evidence>
<evidence type="ECO:0000259" key="35">
    <source>
        <dbReference type="Pfam" id="PF00517"/>
    </source>
</evidence>
<evidence type="ECO:0000256" key="9">
    <source>
        <dbReference type="ARBA" id="ARBA00022511"/>
    </source>
</evidence>
<protein>
    <recommendedName>
        <fullName evidence="32">Envelope glycoprotein gp160</fullName>
    </recommendedName>
    <alternativeName>
        <fullName evidence="32">Env polyprotein</fullName>
    </alternativeName>
    <component>
        <recommendedName>
            <fullName evidence="32">Surface protein gp120</fullName>
            <shortName evidence="32">SU</shortName>
        </recommendedName>
        <alternativeName>
            <fullName evidence="32">Glycoprotein 120</fullName>
            <shortName evidence="32">gp120</shortName>
        </alternativeName>
    </component>
    <component>
        <recommendedName>
            <fullName evidence="32">Transmembrane protein gp41</fullName>
            <shortName evidence="32">TM</shortName>
        </recommendedName>
        <alternativeName>
            <fullName evidence="32">Glycoprotein 41</fullName>
            <shortName evidence="32">gp41</shortName>
        </alternativeName>
    </component>
</protein>
<keyword evidence="31 32" id="KW-1160">Virus entry into host cell</keyword>
<comment type="subcellular location">
    <molecule>Surface protein gp120</molecule>
    <subcellularLocation>
        <location evidence="32">Virion membrane</location>
        <topology evidence="32">Peripheral membrane protein</topology>
    </subcellularLocation>
    <subcellularLocation>
        <location evidence="32">Host cell membrane</location>
        <topology evidence="32">Peripheral membrane protein</topology>
    </subcellularLocation>
    <subcellularLocation>
        <location evidence="32">Host endosome membrane</location>
        <topology evidence="32">Single-pass type I membrane protein</topology>
    </subcellularLocation>
    <text evidence="32">The surface protein is not anchored to the viral envelope, but associates with the extravirion surface through its binding to TM. It is probably concentrated at the site of budding and incorporated into the virions possibly by contacts between the cytoplasmic tail of Env and the N-terminus of Gag.</text>
</comment>
<dbReference type="InterPro" id="IPR037527">
    <property type="entry name" value="Gp160"/>
</dbReference>
<dbReference type="FunFam" id="2.170.40.20:FF:000004">
    <property type="entry name" value="Envelope glycoprotein gp160"/>
    <property type="match status" value="1"/>
</dbReference>
<evidence type="ECO:0000256" key="12">
    <source>
        <dbReference type="ARBA" id="ARBA00022595"/>
    </source>
</evidence>
<dbReference type="SUPFAM" id="SSF58069">
    <property type="entry name" value="Virus ectodomain"/>
    <property type="match status" value="1"/>
</dbReference>
<evidence type="ECO:0000256" key="24">
    <source>
        <dbReference type="ARBA" id="ARBA00023054"/>
    </source>
</evidence>
<comment type="PTM">
    <text evidence="32">Highly glycosylated by host. The high number of glycan on the protein is reffered to as 'glycan shield' because it contributes to hide protein sequence from adaptive immune system.</text>
</comment>
<feature type="lipid moiety-binding region" description="S-palmitoyl cysteine; by host" evidence="32">
    <location>
        <position position="762"/>
    </location>
</feature>
<sequence>MRVMGMSRNYQQWWIWGILGFWMLMICSGMGNLWVTVYYGVPVWREAKTTLFCASDAKAYEREVHNVWATHACVPTDPNPQEMFLENVTENFNMWKNDMVDQMHEDIISLWDQSLKPCVKLTPLCVTLSCSNYSNCNDTYSNGTYSNDTNSTVNCTSRGEIKNCSFNATTEIRDKNRKEYALFYRPDIVPLKPNEGNSSEYILINCNTSTIAQACPKVSFDPIPIHYCAPAGYAILKCNDNKTFNGTGPCRNVSTVQCTHGIKPVISTQLLLNGSLAEEDIIIRSENLANNVKTIIVHLNESVEINCTRPNNNTSRSVRIGPGQTFFATGRIIGDIRQAYCSINRSKWNDTLQKIEGKLQEHFPNKTIDFEPHSGGDLEITTHSFNCRGEFFYCNTSELFNISRLNSTSPIITLPCRIKQFINMWQKVGRAMYAPPIEGKITCNSSITGLLLTRDGGNNTSTTETFRPGGGDMRDNWRSELYKYKVVEIKPLGIAPTGSKRAVVQREKRAVGLGAVFLGFLGAAGSTMGAASITLTVQARQVLAGIVQQQSNLLRAIEAQQHMLQLTVWGIKQLQARVLAIERYLKDQQILGIWGCSGKLICTTAVPWNASWSNKSQEDIWNNMTWMQWDREISNYTSIIYNLLEESQNQQERNEKDLLALDSWKNLWNWFDISRWLWYIKIFIMIVGGLIGLRIIFAVLSIVNRVRQGYSPLSFQTLTPNPRELDRLGRIEEEGGEQDRDKSIRLVNGFLALFWDDLRSLCLFSYHHLRDFILIAARVVELLGRRGWEALKYLGSLVQYWGLELKKSAISLLDTIAIAVAEGTDRIIELIQRFGRGILNILTRIRQGLEAALQ</sequence>
<keyword evidence="17 32" id="KW-1161">Viral attachment to host cell</keyword>
<organism evidence="36">
    <name type="scientific">Human immunodeficiency virus type 1</name>
    <name type="common">HIV-1</name>
    <dbReference type="NCBI Taxonomy" id="11676"/>
    <lineage>
        <taxon>Viruses</taxon>
        <taxon>Riboviria</taxon>
        <taxon>Pararnavirae</taxon>
        <taxon>Artverviricota</taxon>
        <taxon>Revtraviricetes</taxon>
        <taxon>Ortervirales</taxon>
        <taxon>Retroviridae</taxon>
        <taxon>Orthoretrovirinae</taxon>
        <taxon>Lentivirus</taxon>
        <taxon>Lentivirus humimdef1</taxon>
    </lineage>
</organism>
<keyword evidence="9 32" id="KW-1032">Host cell membrane</keyword>
<feature type="transmembrane region" description="Helical" evidence="33">
    <location>
        <begin position="676"/>
        <end position="703"/>
    </location>
</feature>
<keyword evidence="10 32" id="KW-1165">Clathrin-mediated endocytosis of virus by host</keyword>
<organismHost>
    <name type="scientific">Homo sapiens</name>
    <name type="common">Human</name>
    <dbReference type="NCBI Taxonomy" id="9606"/>
</organismHost>
<comment type="domain">
    <text evidence="32">The YXXL motif is involved in determining the exact site of viral release at the surface of infected mononuclear cells and promotes endocytosis. YXXL and di-leucine endocytosis motifs interact directly or indirectly with the clathrin adapter complexes, opperate independently, and their activities are not additive.</text>
</comment>
<dbReference type="GO" id="GO:0019064">
    <property type="term" value="P:fusion of virus membrane with host plasma membrane"/>
    <property type="evidence" value="ECO:0007669"/>
    <property type="project" value="UniProtKB-UniRule"/>
</dbReference>
<evidence type="ECO:0000256" key="33">
    <source>
        <dbReference type="RuleBase" id="RU363095"/>
    </source>
</evidence>
<comment type="PTM">
    <text evidence="32">Palmitoylation of the transmembrane protein and of Env polyprotein (prior to its proteolytic cleavage) is essential for their association with host cell membrane lipid rafts. Palmitoylation is therefore required for envelope trafficking to classical lipid rafts, but not for viral replication.</text>
</comment>
<evidence type="ECO:0000256" key="11">
    <source>
        <dbReference type="ARBA" id="ARBA00022581"/>
    </source>
</evidence>
<evidence type="ECO:0000256" key="6">
    <source>
        <dbReference type="ARBA" id="ARBA00004650"/>
    </source>
</evidence>
<keyword evidence="28 32" id="KW-0325">Glycoprotein</keyword>
<evidence type="ECO:0000313" key="36">
    <source>
        <dbReference type="EMBL" id="ACV86591.1"/>
    </source>
</evidence>
<comment type="caution">
    <text evidence="32 33">Lacks conserved residue(s) required for the propagation of feature annotation.</text>
</comment>
<keyword evidence="22 32" id="KW-1133">Transmembrane helix</keyword>
<comment type="miscellaneous">
    <text evidence="32">Inhibitors targeting HIV-1 viral envelope proteins are used as antiretroviral drugs. Attachment of virions to the cell surface via non-specific interactions and CD4 binding can be blocked by inhibitors that include cyanovirin-N, cyclotriazadisulfonamide analogs, PRO 2000, TNX 355 and PRO 542. In addition, BMS 806 can block CD4-induced conformational changes. Env interactions with the coreceptor molecules can be targeted by CCR5 antagonists including SCH-D, maraviroc (UK 427857) and aplaviroc (GW 873140), and the CXCR4 antagonist AMD 070. Fusion of viral and cellular membranes can be inhibited by peptides such as enfuvirtide and tifuvirtide (T 1249). Resistance to inhibitors associated with mutations in Env are observed. Most of the time, single mutations confer only a modest reduction in drug susceptibility. Combination of several mutations is usually required to develop a high-level drug resistance.</text>
</comment>
<keyword evidence="16 32" id="KW-0732">Signal</keyword>
<keyword evidence="21 32" id="KW-1164">Virus endocytosis by host</keyword>
<comment type="domain">
    <text evidence="32">Some of the most genetically diverse regions of the viral genome are present in Env. They are called variable regions 1 through 5 (V1 through V5). Coreceptor usage of gp120 is determined mainly by the primary structure of the third variable region (V3) in the outer domain of gp120. The sequence of V3 determines which coreceptor, CCR5 and/or CXCR4 (corresponding to R5/macrophage, X4/T cell and R5X4/T cell and macrophage tropism), is used to trigger the fusion potential of the Env complex, and hence which cells the virus can infect. Binding to CCR5 involves a region adjacent in addition to V3.</text>
</comment>
<feature type="short sequence motif" description="YXXL motif; contains endocytosis signal" evidence="32">
    <location>
        <begin position="710"/>
        <end position="713"/>
    </location>
</feature>
<comment type="domain">
    <text evidence="32">The membrane proximal external region (MPER) present in gp41 is a tryptophan-rich region recognized by the antibodies 2F5, Z13, and 4E10. MPER seems to play a role in fusion.</text>
</comment>
<dbReference type="GO" id="GO:0019062">
    <property type="term" value="P:virion attachment to host cell"/>
    <property type="evidence" value="ECO:0007669"/>
    <property type="project" value="UniProtKB-UniRule"/>
</dbReference>